<dbReference type="Proteomes" id="UP000288805">
    <property type="component" value="Unassembled WGS sequence"/>
</dbReference>
<evidence type="ECO:0000313" key="3">
    <source>
        <dbReference type="EMBL" id="RVW51168.1"/>
    </source>
</evidence>
<name>A0A438EU32_VITVI</name>
<protein>
    <submittedName>
        <fullName evidence="3">Uncharacterized protein</fullName>
    </submittedName>
</protein>
<gene>
    <name evidence="3" type="ORF">CK203_078077</name>
</gene>
<comment type="caution">
    <text evidence="3">The sequence shown here is derived from an EMBL/GenBank/DDBJ whole genome shotgun (WGS) entry which is preliminary data.</text>
</comment>
<dbReference type="AlphaFoldDB" id="A0A438EU32"/>
<feature type="region of interest" description="Disordered" evidence="2">
    <location>
        <begin position="274"/>
        <end position="326"/>
    </location>
</feature>
<organism evidence="3 4">
    <name type="scientific">Vitis vinifera</name>
    <name type="common">Grape</name>
    <dbReference type="NCBI Taxonomy" id="29760"/>
    <lineage>
        <taxon>Eukaryota</taxon>
        <taxon>Viridiplantae</taxon>
        <taxon>Streptophyta</taxon>
        <taxon>Embryophyta</taxon>
        <taxon>Tracheophyta</taxon>
        <taxon>Spermatophyta</taxon>
        <taxon>Magnoliopsida</taxon>
        <taxon>eudicotyledons</taxon>
        <taxon>Gunneridae</taxon>
        <taxon>Pentapetalae</taxon>
        <taxon>rosids</taxon>
        <taxon>Vitales</taxon>
        <taxon>Vitaceae</taxon>
        <taxon>Viteae</taxon>
        <taxon>Vitis</taxon>
    </lineage>
</organism>
<accession>A0A438EU32</accession>
<evidence type="ECO:0000313" key="4">
    <source>
        <dbReference type="Proteomes" id="UP000288805"/>
    </source>
</evidence>
<feature type="compositionally biased region" description="Low complexity" evidence="2">
    <location>
        <begin position="299"/>
        <end position="308"/>
    </location>
</feature>
<proteinExistence type="predicted"/>
<feature type="coiled-coil region" evidence="1">
    <location>
        <begin position="537"/>
        <end position="583"/>
    </location>
</feature>
<reference evidence="3 4" key="1">
    <citation type="journal article" date="2018" name="PLoS Genet.">
        <title>Population sequencing reveals clonal diversity and ancestral inbreeding in the grapevine cultivar Chardonnay.</title>
        <authorList>
            <person name="Roach M.J."/>
            <person name="Johnson D.L."/>
            <person name="Bohlmann J."/>
            <person name="van Vuuren H.J."/>
            <person name="Jones S.J."/>
            <person name="Pretorius I.S."/>
            <person name="Schmidt S.A."/>
            <person name="Borneman A.R."/>
        </authorList>
    </citation>
    <scope>NUCLEOTIDE SEQUENCE [LARGE SCALE GENOMIC DNA]</scope>
    <source>
        <strain evidence="4">cv. Chardonnay</strain>
        <tissue evidence="3">Leaf</tissue>
    </source>
</reference>
<keyword evidence="1" id="KW-0175">Coiled coil</keyword>
<evidence type="ECO:0000256" key="1">
    <source>
        <dbReference type="SAM" id="Coils"/>
    </source>
</evidence>
<evidence type="ECO:0000256" key="2">
    <source>
        <dbReference type="SAM" id="MobiDB-lite"/>
    </source>
</evidence>
<sequence>MGCLPINSRLSPYFAFFRLCFSPVSVFSSIFCLSSFSSEALGFPGGNIRVVTVTVLRFSTLFFQLYTRFRINPSLKMSANKEATSSSSPGDAHAEKSVNKLNVGSSANGAVQRWAPVSSAVVVQGVSSFHPDSPGLRPSQYGPGANGVQHYGHAVQFGPLTAGVGDQPAGFDQGGRQGSCAGQGFLGGFGGASGQAVCSQPIVEGPRLFEIAAAERSCETLLSAQTSVRSPGAPTVRAEHTPRRLPKEVVAEEHFVLQDLPFYAAVRKADARSRKARLNKREVKRQEGRLRKALGGKRPASSPLAGAPAKKKKKVSNKGKEVKLPTPRRSDFNKLARLSPFGCGRSRGLLRCSIASHGTPNGRNGSRKSEFASLRAKPLAFIPVKGPATRRSRPACDLKSGLVGRLQDRFLETIEVSCSSVQDDHPEGSEVEMAEENPAAPVLVPDGEGSPVDGAACISASSFSYAELEEKLKRIPPGSDVAMPSAKMFEVVEMLVSGLRGMTQQHDLFSDLLRIADYMKAFASQRRNSEEELPLRLERAEASLSAAREDNEALQVRQLRTEVSIEKKQREDLQLRLSAQKEELEGEFAMEREELEADYQKQVDEMYFFGYHCCMKKHGIKWDVPSIPPGEEEKLRGKPAQLSGCPLLIVCHPDGCSFSYFVCPVQISS</sequence>
<feature type="compositionally biased region" description="Basic and acidic residues" evidence="2">
    <location>
        <begin position="274"/>
        <end position="290"/>
    </location>
</feature>
<dbReference type="EMBL" id="QGNW01001187">
    <property type="protein sequence ID" value="RVW51168.1"/>
    <property type="molecule type" value="Genomic_DNA"/>
</dbReference>